<evidence type="ECO:0000256" key="2">
    <source>
        <dbReference type="SAM" id="MobiDB-lite"/>
    </source>
</evidence>
<feature type="region of interest" description="Disordered" evidence="2">
    <location>
        <begin position="13"/>
        <end position="50"/>
    </location>
</feature>
<dbReference type="AlphaFoldDB" id="A0A067R485"/>
<dbReference type="Proteomes" id="UP000027135">
    <property type="component" value="Unassembled WGS sequence"/>
</dbReference>
<feature type="compositionally biased region" description="Polar residues" evidence="2">
    <location>
        <begin position="26"/>
        <end position="36"/>
    </location>
</feature>
<sequence length="317" mass="36305">MWKAISKRFKRPFLRRNSLRRNEENQTSQGRGNTNARSKEGKQTDAMSSKQMIEEHLPVTSFQSKEHQTEEKQCSSFEDKSDIMTVLQKLRGIDKVSSEREMLVNRSENYEHVDERLETVNEHNALKTEIAKLKVKMAELIQQRHDDMRKIEETIEGLNEIAENIVSENSTLLVKLVELAHQQDSENNKMAETIEGLNDAVAKMSLENATLQVKTAELAHQQDSEKTKMAESIKCLNDAVAKMSFENSTLLVKMTGVRGRPQCEAKINEDDVKCLNVTADRESSENDRLLRNCVQDDNNVVARSKDVVELRESRISR</sequence>
<evidence type="ECO:0000256" key="1">
    <source>
        <dbReference type="SAM" id="Coils"/>
    </source>
</evidence>
<evidence type="ECO:0000313" key="4">
    <source>
        <dbReference type="Proteomes" id="UP000027135"/>
    </source>
</evidence>
<protein>
    <submittedName>
        <fullName evidence="3">Uncharacterized protein</fullName>
    </submittedName>
</protein>
<dbReference type="EMBL" id="KK852904">
    <property type="protein sequence ID" value="KDR14030.1"/>
    <property type="molecule type" value="Genomic_DNA"/>
</dbReference>
<name>A0A067R485_ZOONE</name>
<keyword evidence="4" id="KW-1185">Reference proteome</keyword>
<reference evidence="3 4" key="1">
    <citation type="journal article" date="2014" name="Nat. Commun.">
        <title>Molecular traces of alternative social organization in a termite genome.</title>
        <authorList>
            <person name="Terrapon N."/>
            <person name="Li C."/>
            <person name="Robertson H.M."/>
            <person name="Ji L."/>
            <person name="Meng X."/>
            <person name="Booth W."/>
            <person name="Chen Z."/>
            <person name="Childers C.P."/>
            <person name="Glastad K.M."/>
            <person name="Gokhale K."/>
            <person name="Gowin J."/>
            <person name="Gronenberg W."/>
            <person name="Hermansen R.A."/>
            <person name="Hu H."/>
            <person name="Hunt B.G."/>
            <person name="Huylmans A.K."/>
            <person name="Khalil S.M."/>
            <person name="Mitchell R.D."/>
            <person name="Munoz-Torres M.C."/>
            <person name="Mustard J.A."/>
            <person name="Pan H."/>
            <person name="Reese J.T."/>
            <person name="Scharf M.E."/>
            <person name="Sun F."/>
            <person name="Vogel H."/>
            <person name="Xiao J."/>
            <person name="Yang W."/>
            <person name="Yang Z."/>
            <person name="Yang Z."/>
            <person name="Zhou J."/>
            <person name="Zhu J."/>
            <person name="Brent C.S."/>
            <person name="Elsik C.G."/>
            <person name="Goodisman M.A."/>
            <person name="Liberles D.A."/>
            <person name="Roe R.M."/>
            <person name="Vargo E.L."/>
            <person name="Vilcinskas A."/>
            <person name="Wang J."/>
            <person name="Bornberg-Bauer E."/>
            <person name="Korb J."/>
            <person name="Zhang G."/>
            <person name="Liebig J."/>
        </authorList>
    </citation>
    <scope>NUCLEOTIDE SEQUENCE [LARGE SCALE GENOMIC DNA]</scope>
    <source>
        <tissue evidence="3">Whole organism</tissue>
    </source>
</reference>
<keyword evidence="1" id="KW-0175">Coiled coil</keyword>
<evidence type="ECO:0000313" key="3">
    <source>
        <dbReference type="EMBL" id="KDR14030.1"/>
    </source>
</evidence>
<dbReference type="InParanoid" id="A0A067R485"/>
<organism evidence="3 4">
    <name type="scientific">Zootermopsis nevadensis</name>
    <name type="common">Dampwood termite</name>
    <dbReference type="NCBI Taxonomy" id="136037"/>
    <lineage>
        <taxon>Eukaryota</taxon>
        <taxon>Metazoa</taxon>
        <taxon>Ecdysozoa</taxon>
        <taxon>Arthropoda</taxon>
        <taxon>Hexapoda</taxon>
        <taxon>Insecta</taxon>
        <taxon>Pterygota</taxon>
        <taxon>Neoptera</taxon>
        <taxon>Polyneoptera</taxon>
        <taxon>Dictyoptera</taxon>
        <taxon>Blattodea</taxon>
        <taxon>Blattoidea</taxon>
        <taxon>Termitoidae</taxon>
        <taxon>Termopsidae</taxon>
        <taxon>Zootermopsis</taxon>
    </lineage>
</organism>
<feature type="coiled-coil region" evidence="1">
    <location>
        <begin position="123"/>
        <end position="168"/>
    </location>
</feature>
<gene>
    <name evidence="3" type="ORF">L798_11690</name>
</gene>
<proteinExistence type="predicted"/>
<accession>A0A067R485</accession>